<name>A0A7I7Y6X3_9MYCO</name>
<evidence type="ECO:0000256" key="1">
    <source>
        <dbReference type="SAM" id="MobiDB-lite"/>
    </source>
</evidence>
<dbReference type="AlphaFoldDB" id="A0A7I7Y6X3"/>
<evidence type="ECO:0000313" key="3">
    <source>
        <dbReference type="Proteomes" id="UP000466931"/>
    </source>
</evidence>
<keyword evidence="3" id="KW-1185">Reference proteome</keyword>
<reference evidence="2" key="2">
    <citation type="submission" date="2020-02" db="EMBL/GenBank/DDBJ databases">
        <authorList>
            <person name="Matsumoto Y."/>
            <person name="Motooka D."/>
            <person name="Nakamura S."/>
        </authorList>
    </citation>
    <scope>NUCLEOTIDE SEQUENCE</scope>
    <source>
        <strain evidence="2">JCM 13671</strain>
    </source>
</reference>
<dbReference type="EMBL" id="AP022612">
    <property type="protein sequence ID" value="BBZ36853.1"/>
    <property type="molecule type" value="Genomic_DNA"/>
</dbReference>
<evidence type="ECO:0000313" key="2">
    <source>
        <dbReference type="EMBL" id="BBZ36853.1"/>
    </source>
</evidence>
<sequence>MSAAAGAGSEATEFTDVALTDAARVSTPESEPDFSRAASLFAIRLDISESARRVGRAVDRFAEAGTESSSDFDADFSRAAALFAMRLDTPESPAAGAGPAVNSLFALLRVRSAVEPEASPPRCADGADAESPSVSAQATPAPRVSAAPTPKVTAPAPNQA</sequence>
<gene>
    <name evidence="2" type="ORF">MCNF_54580</name>
</gene>
<proteinExistence type="predicted"/>
<feature type="region of interest" description="Disordered" evidence="1">
    <location>
        <begin position="116"/>
        <end position="160"/>
    </location>
</feature>
<accession>A0A7I7Y6X3</accession>
<organism evidence="2 3">
    <name type="scientific">Mycolicibacterium confluentis</name>
    <dbReference type="NCBI Taxonomy" id="28047"/>
    <lineage>
        <taxon>Bacteria</taxon>
        <taxon>Bacillati</taxon>
        <taxon>Actinomycetota</taxon>
        <taxon>Actinomycetes</taxon>
        <taxon>Mycobacteriales</taxon>
        <taxon>Mycobacteriaceae</taxon>
        <taxon>Mycolicibacterium</taxon>
    </lineage>
</organism>
<dbReference type="Proteomes" id="UP000466931">
    <property type="component" value="Chromosome"/>
</dbReference>
<reference evidence="2" key="1">
    <citation type="journal article" date="2019" name="Emerg. Microbes Infect.">
        <title>Comprehensive subspecies identification of 175 nontuberculous mycobacteria species based on 7547 genomic profiles.</title>
        <authorList>
            <person name="Matsumoto Y."/>
            <person name="Kinjo T."/>
            <person name="Motooka D."/>
            <person name="Nabeya D."/>
            <person name="Jung N."/>
            <person name="Uechi K."/>
            <person name="Horii T."/>
            <person name="Iida T."/>
            <person name="Fujita J."/>
            <person name="Nakamura S."/>
        </authorList>
    </citation>
    <scope>NUCLEOTIDE SEQUENCE [LARGE SCALE GENOMIC DNA]</scope>
    <source>
        <strain evidence="2">JCM 13671</strain>
    </source>
</reference>
<feature type="compositionally biased region" description="Low complexity" evidence="1">
    <location>
        <begin position="146"/>
        <end position="160"/>
    </location>
</feature>
<protein>
    <submittedName>
        <fullName evidence="2">Uncharacterized protein</fullName>
    </submittedName>
</protein>